<reference evidence="1 2" key="1">
    <citation type="submission" date="2007-10" db="EMBL/GenBank/DDBJ databases">
        <title>Complete sequence of Desulfococcus oleovorans Hxd3.</title>
        <authorList>
            <consortium name="US DOE Joint Genome Institute"/>
            <person name="Copeland A."/>
            <person name="Lucas S."/>
            <person name="Lapidus A."/>
            <person name="Barry K."/>
            <person name="Glavina del Rio T."/>
            <person name="Dalin E."/>
            <person name="Tice H."/>
            <person name="Pitluck S."/>
            <person name="Kiss H."/>
            <person name="Brettin T."/>
            <person name="Bruce D."/>
            <person name="Detter J.C."/>
            <person name="Han C."/>
            <person name="Schmutz J."/>
            <person name="Larimer F."/>
            <person name="Land M."/>
            <person name="Hauser L."/>
            <person name="Kyrpides N."/>
            <person name="Kim E."/>
            <person name="Wawrik B."/>
            <person name="Richardson P."/>
        </authorList>
    </citation>
    <scope>NUCLEOTIDE SEQUENCE [LARGE SCALE GENOMIC DNA]</scope>
    <source>
        <strain evidence="2">DSM 6200 / JCM 39069 / Hxd3</strain>
    </source>
</reference>
<gene>
    <name evidence="1" type="ordered locus">Dole_1847</name>
</gene>
<evidence type="ECO:0000313" key="2">
    <source>
        <dbReference type="Proteomes" id="UP000008561"/>
    </source>
</evidence>
<sequence>MNHTFKPCLDILPPAQKRIWPALRFTRTAGYVLYGGTAVALRCGHRVSVDFDFFSHKPLNKTEIFSEFSFSREATVLQDQPHTLTLLIPTQGPDANDVKLSFFGQIGIGRVNTPNVTHDGVLQVASIEDLLATKLKVILQRVEAKDYRDIVALITAGAGLPAGLAAANAMYGKQFQPMESLKALTFFADGDLDTLTAAEKNFLIKAAGSVRNLPEVTIVSYELGVQG</sequence>
<keyword evidence="2" id="KW-1185">Reference proteome</keyword>
<accession>A8ZSB4</accession>
<dbReference type="InterPro" id="IPR014942">
    <property type="entry name" value="AbiEii"/>
</dbReference>
<dbReference type="EMBL" id="CP000859">
    <property type="protein sequence ID" value="ABW67651.1"/>
    <property type="molecule type" value="Genomic_DNA"/>
</dbReference>
<dbReference type="AlphaFoldDB" id="A8ZSB4"/>
<dbReference type="OrthoDB" id="9796281at2"/>
<dbReference type="Pfam" id="PF08843">
    <property type="entry name" value="AbiEii"/>
    <property type="match status" value="1"/>
</dbReference>
<dbReference type="KEGG" id="dol:Dole_1847"/>
<proteinExistence type="predicted"/>
<dbReference type="RefSeq" id="WP_012175264.1">
    <property type="nucleotide sequence ID" value="NC_009943.1"/>
</dbReference>
<dbReference type="Proteomes" id="UP000008561">
    <property type="component" value="Chromosome"/>
</dbReference>
<dbReference type="HOGENOM" id="CLU_106275_1_0_7"/>
<organism evidence="1 2">
    <name type="scientific">Desulfosudis oleivorans (strain DSM 6200 / JCM 39069 / Hxd3)</name>
    <name type="common">Desulfococcus oleovorans</name>
    <dbReference type="NCBI Taxonomy" id="96561"/>
    <lineage>
        <taxon>Bacteria</taxon>
        <taxon>Pseudomonadati</taxon>
        <taxon>Thermodesulfobacteriota</taxon>
        <taxon>Desulfobacteria</taxon>
        <taxon>Desulfobacterales</taxon>
        <taxon>Desulfosudaceae</taxon>
        <taxon>Desulfosudis</taxon>
    </lineage>
</organism>
<protein>
    <recommendedName>
        <fullName evidence="3">Nucleotidyl transferase AbiEii/AbiGii toxin family protein</fullName>
    </recommendedName>
</protein>
<dbReference type="eggNOG" id="ENOG5030I6J">
    <property type="taxonomic scope" value="Bacteria"/>
</dbReference>
<evidence type="ECO:0008006" key="3">
    <source>
        <dbReference type="Google" id="ProtNLM"/>
    </source>
</evidence>
<dbReference type="STRING" id="96561.Dole_1847"/>
<name>A8ZSB4_DESOH</name>
<evidence type="ECO:0000313" key="1">
    <source>
        <dbReference type="EMBL" id="ABW67651.1"/>
    </source>
</evidence>